<keyword evidence="6 10" id="KW-0663">Pyridoxal phosphate</keyword>
<dbReference type="PANTHER" id="PTHR43713">
    <property type="entry name" value="GLUTAMATE-1-SEMIALDEHYDE 2,1-AMINOMUTASE"/>
    <property type="match status" value="1"/>
</dbReference>
<comment type="cofactor">
    <cofactor evidence="1">
        <name>pyridoxal 5'-phosphate</name>
        <dbReference type="ChEBI" id="CHEBI:597326"/>
    </cofactor>
</comment>
<dbReference type="InterPro" id="IPR015421">
    <property type="entry name" value="PyrdxlP-dep_Trfase_major"/>
</dbReference>
<dbReference type="GO" id="GO:0006779">
    <property type="term" value="P:porphyrin-containing compound biosynthetic process"/>
    <property type="evidence" value="ECO:0007669"/>
    <property type="project" value="UniProtKB-KW"/>
</dbReference>
<dbReference type="GO" id="GO:0008483">
    <property type="term" value="F:transaminase activity"/>
    <property type="evidence" value="ECO:0007669"/>
    <property type="project" value="UniProtKB-KW"/>
</dbReference>
<dbReference type="CDD" id="cd00610">
    <property type="entry name" value="OAT_like"/>
    <property type="match status" value="1"/>
</dbReference>
<dbReference type="AlphaFoldDB" id="A0A937W0B7"/>
<organism evidence="11 12">
    <name type="scientific">Tectimicrobiota bacterium</name>
    <dbReference type="NCBI Taxonomy" id="2528274"/>
    <lineage>
        <taxon>Bacteria</taxon>
        <taxon>Pseudomonadati</taxon>
        <taxon>Nitrospinota/Tectimicrobiota group</taxon>
        <taxon>Candidatus Tectimicrobiota</taxon>
    </lineage>
</organism>
<evidence type="ECO:0000256" key="8">
    <source>
        <dbReference type="ARBA" id="ARBA00023244"/>
    </source>
</evidence>
<evidence type="ECO:0000256" key="3">
    <source>
        <dbReference type="ARBA" id="ARBA00008981"/>
    </source>
</evidence>
<keyword evidence="7" id="KW-0413">Isomerase</keyword>
<name>A0A937W0B7_UNCTE</name>
<reference evidence="11" key="1">
    <citation type="submission" date="2019-03" db="EMBL/GenBank/DDBJ databases">
        <title>Lake Tanganyika Metagenome-Assembled Genomes (MAGs).</title>
        <authorList>
            <person name="Tran P."/>
        </authorList>
    </citation>
    <scope>NUCLEOTIDE SEQUENCE</scope>
    <source>
        <strain evidence="11">K_DeepCast_65m_m2_066</strain>
    </source>
</reference>
<comment type="pathway">
    <text evidence="2">Porphyrin-containing compound metabolism; protoporphyrin-IX biosynthesis; 5-aminolevulinate from L-glutamyl-tRNA(Glu): step 2/2.</text>
</comment>
<evidence type="ECO:0000313" key="12">
    <source>
        <dbReference type="Proteomes" id="UP000712673"/>
    </source>
</evidence>
<dbReference type="Gene3D" id="3.90.1150.10">
    <property type="entry name" value="Aspartate Aminotransferase, domain 1"/>
    <property type="match status" value="1"/>
</dbReference>
<dbReference type="InterPro" id="IPR005814">
    <property type="entry name" value="Aminotrans_3"/>
</dbReference>
<dbReference type="GO" id="GO:0042286">
    <property type="term" value="F:glutamate-1-semialdehyde 2,1-aminomutase activity"/>
    <property type="evidence" value="ECO:0007669"/>
    <property type="project" value="UniProtKB-EC"/>
</dbReference>
<sequence length="442" mass="47528">MPGLIHRRRMSMALAQSPYHQQLLATAQRVLPGGSNGNVSLPPEQAFVIASGQGTRVYDVEGHSWIDYLLGSGPMILGHAHPEVVAAVQEQLSKGTTFFYLHEKAVQLAEAIVEAMPCAEQVRFTSSGSEATFFALRVARAARGRDKILKFEGGFHGNHDYAMMSTEGQGPADIPHAVRGSSGIPKSLENEVLIAPFNDIGQTTAIIEQYHDVLGAVIVEPFQRMLSPAPGFLQGLREVTAQYGIPLIFDEVVTSFRFAYGGAQEYYGVVPDLASIGKIVGGGYPLAAVVGKAEIMSAFVKPNADGVAIGQVGTLNGNPIAATAGLATLKVLRQPGSYQRLQHLGQRLRDILQATLREHRVAGQVLGDGPLYHVVFTEQPIHDHRAMLTGDTRKQQIFHQTLLNHGVLKPASKGYVSLMHSEADIADTARAFDIAMAQVAAS</sequence>
<dbReference type="Pfam" id="PF00202">
    <property type="entry name" value="Aminotran_3"/>
    <property type="match status" value="1"/>
</dbReference>
<dbReference type="EMBL" id="VGLS01000338">
    <property type="protein sequence ID" value="MBM3224493.1"/>
    <property type="molecule type" value="Genomic_DNA"/>
</dbReference>
<evidence type="ECO:0000256" key="7">
    <source>
        <dbReference type="ARBA" id="ARBA00023235"/>
    </source>
</evidence>
<dbReference type="InterPro" id="IPR015422">
    <property type="entry name" value="PyrdxlP-dep_Trfase_small"/>
</dbReference>
<comment type="caution">
    <text evidence="11">The sequence shown here is derived from an EMBL/GenBank/DDBJ whole genome shotgun (WGS) entry which is preliminary data.</text>
</comment>
<evidence type="ECO:0000313" key="11">
    <source>
        <dbReference type="EMBL" id="MBM3224493.1"/>
    </source>
</evidence>
<evidence type="ECO:0000256" key="6">
    <source>
        <dbReference type="ARBA" id="ARBA00022898"/>
    </source>
</evidence>
<proteinExistence type="inferred from homology"/>
<evidence type="ECO:0000256" key="10">
    <source>
        <dbReference type="RuleBase" id="RU003560"/>
    </source>
</evidence>
<accession>A0A937W0B7</accession>
<comment type="similarity">
    <text evidence="3">Belongs to the class-III pyridoxal-phosphate-dependent aminotransferase family. HemL subfamily.</text>
</comment>
<dbReference type="EC" id="5.4.3.8" evidence="4"/>
<protein>
    <recommendedName>
        <fullName evidence="5">Glutamate-1-semialdehyde 2,1-aminomutase</fullName>
        <ecNumber evidence="4">5.4.3.8</ecNumber>
    </recommendedName>
    <alternativeName>
        <fullName evidence="9">Glutamate-1-semialdehyde aminotransferase</fullName>
    </alternativeName>
</protein>
<evidence type="ECO:0000256" key="5">
    <source>
        <dbReference type="ARBA" id="ARBA00015416"/>
    </source>
</evidence>
<evidence type="ECO:0000256" key="2">
    <source>
        <dbReference type="ARBA" id="ARBA00004819"/>
    </source>
</evidence>
<keyword evidence="11" id="KW-0032">Aminotransferase</keyword>
<dbReference type="GO" id="GO:0030170">
    <property type="term" value="F:pyridoxal phosphate binding"/>
    <property type="evidence" value="ECO:0007669"/>
    <property type="project" value="InterPro"/>
</dbReference>
<evidence type="ECO:0000256" key="4">
    <source>
        <dbReference type="ARBA" id="ARBA00012143"/>
    </source>
</evidence>
<dbReference type="Proteomes" id="UP000712673">
    <property type="component" value="Unassembled WGS sequence"/>
</dbReference>
<dbReference type="InterPro" id="IPR015424">
    <property type="entry name" value="PyrdxlP-dep_Trfase"/>
</dbReference>
<dbReference type="SUPFAM" id="SSF53383">
    <property type="entry name" value="PLP-dependent transferases"/>
    <property type="match status" value="1"/>
</dbReference>
<dbReference type="FunFam" id="3.40.640.10:FF:000021">
    <property type="entry name" value="Glutamate-1-semialdehyde 2,1-aminomutase"/>
    <property type="match status" value="1"/>
</dbReference>
<gene>
    <name evidence="11" type="ORF">FJZ47_11920</name>
</gene>
<keyword evidence="8" id="KW-0627">Porphyrin biosynthesis</keyword>
<dbReference type="PANTHER" id="PTHR43713:SF3">
    <property type="entry name" value="GLUTAMATE-1-SEMIALDEHYDE 2,1-AMINOMUTASE 1, CHLOROPLASTIC-RELATED"/>
    <property type="match status" value="1"/>
</dbReference>
<keyword evidence="11" id="KW-0808">Transferase</keyword>
<evidence type="ECO:0000256" key="1">
    <source>
        <dbReference type="ARBA" id="ARBA00001933"/>
    </source>
</evidence>
<dbReference type="Gene3D" id="3.40.640.10">
    <property type="entry name" value="Type I PLP-dependent aspartate aminotransferase-like (Major domain)"/>
    <property type="match status" value="1"/>
</dbReference>
<evidence type="ECO:0000256" key="9">
    <source>
        <dbReference type="ARBA" id="ARBA00031365"/>
    </source>
</evidence>